<organism evidence="1 2">
    <name type="scientific">Bacillus cereus</name>
    <dbReference type="NCBI Taxonomy" id="1396"/>
    <lineage>
        <taxon>Bacteria</taxon>
        <taxon>Bacillati</taxon>
        <taxon>Bacillota</taxon>
        <taxon>Bacilli</taxon>
        <taxon>Bacillales</taxon>
        <taxon>Bacillaceae</taxon>
        <taxon>Bacillus</taxon>
        <taxon>Bacillus cereus group</taxon>
    </lineage>
</organism>
<name>A0A2B1CR51_BACCE</name>
<accession>A0A2B1CR51</accession>
<dbReference type="Proteomes" id="UP000221438">
    <property type="component" value="Unassembled WGS sequence"/>
</dbReference>
<proteinExistence type="predicted"/>
<protein>
    <submittedName>
        <fullName evidence="1">Uncharacterized protein</fullName>
    </submittedName>
</protein>
<evidence type="ECO:0000313" key="1">
    <source>
        <dbReference type="EMBL" id="PGQ04280.1"/>
    </source>
</evidence>
<sequence length="216" mass="23420">MRNVLRKLGVSSLALTLGFVSFGVLSPNANAEETSNTKVVEVKQPTLTKDQIIERFEEINLKYPNNVEFSKEDADFVRTYAKSTVFGESESSTLARKSEYFNKGGGGSGISATMNGYVWDDIGVVNHSFGAYFSTRINSGQANKITNSVTITSYGAIGKGGIGKVYSNTLSDSISNTNYLYSDLSEGYTAYAVAYTSKYAKTTVNGQYGTFTIATY</sequence>
<comment type="caution">
    <text evidence="1">The sequence shown here is derived from an EMBL/GenBank/DDBJ whole genome shotgun (WGS) entry which is preliminary data.</text>
</comment>
<reference evidence="1 2" key="1">
    <citation type="submission" date="2017-09" db="EMBL/GenBank/DDBJ databases">
        <title>Large-scale bioinformatics analysis of Bacillus genomes uncovers conserved roles of natural products in bacterial physiology.</title>
        <authorList>
            <consortium name="Agbiome Team Llc"/>
            <person name="Bleich R.M."/>
            <person name="Grubbs K.J."/>
            <person name="Santa Maria K.C."/>
            <person name="Allen S.E."/>
            <person name="Farag S."/>
            <person name="Shank E.A."/>
            <person name="Bowers A."/>
        </authorList>
    </citation>
    <scope>NUCLEOTIDE SEQUENCE [LARGE SCALE GENOMIC DNA]</scope>
    <source>
        <strain evidence="1 2">AFS046104</strain>
    </source>
</reference>
<dbReference type="EMBL" id="NUJQ01000095">
    <property type="protein sequence ID" value="PGQ04280.1"/>
    <property type="molecule type" value="Genomic_DNA"/>
</dbReference>
<gene>
    <name evidence="1" type="ORF">COA08_30850</name>
</gene>
<dbReference type="RefSeq" id="WP_098362040.1">
    <property type="nucleotide sequence ID" value="NZ_NTUE01000089.1"/>
</dbReference>
<evidence type="ECO:0000313" key="2">
    <source>
        <dbReference type="Proteomes" id="UP000221438"/>
    </source>
</evidence>
<dbReference type="AlphaFoldDB" id="A0A2B1CR51"/>